<name>A0A0A9A135_ARUDO</name>
<proteinExistence type="predicted"/>
<dbReference type="EMBL" id="GBRH01253089">
    <property type="protein sequence ID" value="JAD44806.1"/>
    <property type="molecule type" value="Transcribed_RNA"/>
</dbReference>
<protein>
    <submittedName>
        <fullName evidence="1">Uncharacterized protein</fullName>
    </submittedName>
</protein>
<accession>A0A0A9A135</accession>
<dbReference type="AlphaFoldDB" id="A0A0A9A135"/>
<reference evidence="1" key="1">
    <citation type="submission" date="2014-09" db="EMBL/GenBank/DDBJ databases">
        <authorList>
            <person name="Magalhaes I.L.F."/>
            <person name="Oliveira U."/>
            <person name="Santos F.R."/>
            <person name="Vidigal T.H.D.A."/>
            <person name="Brescovit A.D."/>
            <person name="Santos A.J."/>
        </authorList>
    </citation>
    <scope>NUCLEOTIDE SEQUENCE</scope>
    <source>
        <tissue evidence="1">Shoot tissue taken approximately 20 cm above the soil surface</tissue>
    </source>
</reference>
<reference evidence="1" key="2">
    <citation type="journal article" date="2015" name="Data Brief">
        <title>Shoot transcriptome of the giant reed, Arundo donax.</title>
        <authorList>
            <person name="Barrero R.A."/>
            <person name="Guerrero F.D."/>
            <person name="Moolhuijzen P."/>
            <person name="Goolsby J.A."/>
            <person name="Tidwell J."/>
            <person name="Bellgard S.E."/>
            <person name="Bellgard M.I."/>
        </authorList>
    </citation>
    <scope>NUCLEOTIDE SEQUENCE</scope>
    <source>
        <tissue evidence="1">Shoot tissue taken approximately 20 cm above the soil surface</tissue>
    </source>
</reference>
<organism evidence="1">
    <name type="scientific">Arundo donax</name>
    <name type="common">Giant reed</name>
    <name type="synonym">Donax arundinaceus</name>
    <dbReference type="NCBI Taxonomy" id="35708"/>
    <lineage>
        <taxon>Eukaryota</taxon>
        <taxon>Viridiplantae</taxon>
        <taxon>Streptophyta</taxon>
        <taxon>Embryophyta</taxon>
        <taxon>Tracheophyta</taxon>
        <taxon>Spermatophyta</taxon>
        <taxon>Magnoliopsida</taxon>
        <taxon>Liliopsida</taxon>
        <taxon>Poales</taxon>
        <taxon>Poaceae</taxon>
        <taxon>PACMAD clade</taxon>
        <taxon>Arundinoideae</taxon>
        <taxon>Arundineae</taxon>
        <taxon>Arundo</taxon>
    </lineage>
</organism>
<evidence type="ECO:0000313" key="1">
    <source>
        <dbReference type="EMBL" id="JAD44806.1"/>
    </source>
</evidence>
<sequence length="24" mass="2582">MTDKIVVGKLASCKKTASCLKEDI</sequence>